<dbReference type="PANTHER" id="PTHR38165:SF1">
    <property type="entry name" value="GLUCANASE B"/>
    <property type="match status" value="1"/>
</dbReference>
<dbReference type="Gene3D" id="2.60.110.10">
    <property type="entry name" value="Thaumatin"/>
    <property type="match status" value="1"/>
</dbReference>
<dbReference type="Proteomes" id="UP000800097">
    <property type="component" value="Unassembled WGS sequence"/>
</dbReference>
<dbReference type="AlphaFoldDB" id="A0A6A6JUR0"/>
<organism evidence="2 3">
    <name type="scientific">Westerdykella ornata</name>
    <dbReference type="NCBI Taxonomy" id="318751"/>
    <lineage>
        <taxon>Eukaryota</taxon>
        <taxon>Fungi</taxon>
        <taxon>Dikarya</taxon>
        <taxon>Ascomycota</taxon>
        <taxon>Pezizomycotina</taxon>
        <taxon>Dothideomycetes</taxon>
        <taxon>Pleosporomycetidae</taxon>
        <taxon>Pleosporales</taxon>
        <taxon>Sporormiaceae</taxon>
        <taxon>Westerdykella</taxon>
    </lineage>
</organism>
<dbReference type="EMBL" id="ML986486">
    <property type="protein sequence ID" value="KAF2279833.1"/>
    <property type="molecule type" value="Genomic_DNA"/>
</dbReference>
<keyword evidence="3" id="KW-1185">Reference proteome</keyword>
<evidence type="ECO:0000259" key="1">
    <source>
        <dbReference type="PROSITE" id="PS52006"/>
    </source>
</evidence>
<dbReference type="OrthoDB" id="10058186at2759"/>
<gene>
    <name evidence="2" type="ORF">EI97DRAFT_370366</name>
</gene>
<dbReference type="InterPro" id="IPR037398">
    <property type="entry name" value="Glyco_hydro_64_fam"/>
</dbReference>
<dbReference type="PANTHER" id="PTHR38165">
    <property type="match status" value="1"/>
</dbReference>
<proteinExistence type="predicted"/>
<name>A0A6A6JUR0_WESOR</name>
<evidence type="ECO:0000313" key="3">
    <source>
        <dbReference type="Proteomes" id="UP000800097"/>
    </source>
</evidence>
<evidence type="ECO:0000313" key="2">
    <source>
        <dbReference type="EMBL" id="KAF2279833.1"/>
    </source>
</evidence>
<dbReference type="InterPro" id="IPR037176">
    <property type="entry name" value="Osmotin/thaumatin-like_sf"/>
</dbReference>
<dbReference type="RefSeq" id="XP_033657372.1">
    <property type="nucleotide sequence ID" value="XM_033795227.1"/>
</dbReference>
<dbReference type="InterPro" id="IPR032477">
    <property type="entry name" value="Glyco_hydro_64"/>
</dbReference>
<sequence length="426" mass="46823">MKDKLHALFHRTAQRHDEEPTSAPEVASLSPCPSTVDFVQKSTEQAQQQVLAPHDCLTVAFQNRTTSCNVYAYVTGLALTNNFAPMFILADGKTVYFPPNPCKILSPVTKDVAIPLGPPGNTVQVTIPKMAGGRFWFAVNGRLTFFMNPGPAIVEPSVTNPSDPSHDVDWCFSEFTYNDYQLFANVSYVDFVGAHGVSLSLTNSNGQTQTVPGMIPHGFATLADGLKAQALRDGQAWDKLIQHVNGRPLRILSPNNLLVSQPEVWGDYWQPYVDQVWARFKREDFIVNTQAEAGNLCGRVEYDELAFPEAGRFCRPSASDIFSCSTGPFRTGSNPARNAVIPRLAAAFNRTTLLLNPAQFPNGHSPDQYYLNPITNYYSKLIHRVQEDGRGYAFPYDDVTPEGGVDQAGCVNDCNPKLLVVGVIGT</sequence>
<dbReference type="InterPro" id="IPR042517">
    <property type="entry name" value="Glyco_hydro_64_N_2"/>
</dbReference>
<feature type="domain" description="GH64" evidence="1">
    <location>
        <begin position="63"/>
        <end position="410"/>
    </location>
</feature>
<accession>A0A6A6JUR0</accession>
<dbReference type="Pfam" id="PF16483">
    <property type="entry name" value="Glyco_hydro_64"/>
    <property type="match status" value="1"/>
</dbReference>
<dbReference type="Gene3D" id="3.30.920.50">
    <property type="entry name" value="Beta-1,3-glucanase, C-terminal domain"/>
    <property type="match status" value="1"/>
</dbReference>
<dbReference type="PROSITE" id="PS52006">
    <property type="entry name" value="GH64"/>
    <property type="match status" value="1"/>
</dbReference>
<dbReference type="GeneID" id="54548402"/>
<dbReference type="CDD" id="cd09220">
    <property type="entry name" value="GH64-GluB-like"/>
    <property type="match status" value="1"/>
</dbReference>
<protein>
    <recommendedName>
        <fullName evidence="1">GH64 domain-containing protein</fullName>
    </recommendedName>
</protein>
<reference evidence="2" key="1">
    <citation type="journal article" date="2020" name="Stud. Mycol.">
        <title>101 Dothideomycetes genomes: a test case for predicting lifestyles and emergence of pathogens.</title>
        <authorList>
            <person name="Haridas S."/>
            <person name="Albert R."/>
            <person name="Binder M."/>
            <person name="Bloem J."/>
            <person name="Labutti K."/>
            <person name="Salamov A."/>
            <person name="Andreopoulos B."/>
            <person name="Baker S."/>
            <person name="Barry K."/>
            <person name="Bills G."/>
            <person name="Bluhm B."/>
            <person name="Cannon C."/>
            <person name="Castanera R."/>
            <person name="Culley D."/>
            <person name="Daum C."/>
            <person name="Ezra D."/>
            <person name="Gonzalez J."/>
            <person name="Henrissat B."/>
            <person name="Kuo A."/>
            <person name="Liang C."/>
            <person name="Lipzen A."/>
            <person name="Lutzoni F."/>
            <person name="Magnuson J."/>
            <person name="Mondo S."/>
            <person name="Nolan M."/>
            <person name="Ohm R."/>
            <person name="Pangilinan J."/>
            <person name="Park H.-J."/>
            <person name="Ramirez L."/>
            <person name="Alfaro M."/>
            <person name="Sun H."/>
            <person name="Tritt A."/>
            <person name="Yoshinaga Y."/>
            <person name="Zwiers L.-H."/>
            <person name="Turgeon B."/>
            <person name="Goodwin S."/>
            <person name="Spatafora J."/>
            <person name="Crous P."/>
            <person name="Grigoriev I."/>
        </authorList>
    </citation>
    <scope>NUCLEOTIDE SEQUENCE</scope>
    <source>
        <strain evidence="2">CBS 379.55</strain>
    </source>
</reference>